<sequence>MGPLPPPTSSSPITLTIMENSVDAGLTFHRLLTTEEGWAGVGSYDVAPGVAMAILFGCSVPMVLRPLAPARYQVLGEAYIHGIISALFQLCKMSFSPTFGSFGDFISLSILIKDIVIAVGDTHGSAADYRSLSAALDNMDAMLNQAHLLCNTHSTNSNIQTLQGIANHAIDSCRADLTLFLTCLRDYKSSLGDGHGNIFKKTSRKLLWLFKKGEIDTFHVKLIGHSASLNMMMGMVTSQMVNANEEARRNDAAALRRSGNIVLQSIQALGDVLLNGVKQIIQLNMFIHRDLQVSLLKLESRIETPISVEAFTFEDAIGRVAVMHLSSVDSWEAFDALLMVHFNGRRGFGRVTRKRYALQDVRRKREIRRSVPWRSAMLPGSQVSMSIICNLPPLFQDAA</sequence>
<reference evidence="2 3" key="1">
    <citation type="submission" date="2023-01" db="EMBL/GenBank/DDBJ databases">
        <title>Analysis of 21 Apiospora genomes using comparative genomics revels a genus with tremendous synthesis potential of carbohydrate active enzymes and secondary metabolites.</title>
        <authorList>
            <person name="Sorensen T."/>
        </authorList>
    </citation>
    <scope>NUCLEOTIDE SEQUENCE [LARGE SCALE GENOMIC DNA]</scope>
    <source>
        <strain evidence="2 3">CBS 83171</strain>
    </source>
</reference>
<evidence type="ECO:0000259" key="1">
    <source>
        <dbReference type="Pfam" id="PF22893"/>
    </source>
</evidence>
<dbReference type="InterPro" id="IPR054464">
    <property type="entry name" value="ULD_fung"/>
</dbReference>
<protein>
    <recommendedName>
        <fullName evidence="1">Ubiquitin-like domain-containing protein</fullName>
    </recommendedName>
</protein>
<organism evidence="2 3">
    <name type="scientific">Apiospora saccharicola</name>
    <dbReference type="NCBI Taxonomy" id="335842"/>
    <lineage>
        <taxon>Eukaryota</taxon>
        <taxon>Fungi</taxon>
        <taxon>Dikarya</taxon>
        <taxon>Ascomycota</taxon>
        <taxon>Pezizomycotina</taxon>
        <taxon>Sordariomycetes</taxon>
        <taxon>Xylariomycetidae</taxon>
        <taxon>Amphisphaeriales</taxon>
        <taxon>Apiosporaceae</taxon>
        <taxon>Apiospora</taxon>
    </lineage>
</organism>
<dbReference type="EMBL" id="JAQQWM010000008">
    <property type="protein sequence ID" value="KAK8052713.1"/>
    <property type="molecule type" value="Genomic_DNA"/>
</dbReference>
<dbReference type="PANTHER" id="PTHR38886:SF1">
    <property type="entry name" value="NACHT-NTPASE AND P-LOOP NTPASES N-TERMINAL DOMAIN-CONTAINING PROTEIN"/>
    <property type="match status" value="1"/>
</dbReference>
<feature type="domain" description="Ubiquitin-like" evidence="1">
    <location>
        <begin position="308"/>
        <end position="388"/>
    </location>
</feature>
<dbReference type="Pfam" id="PF22893">
    <property type="entry name" value="ULD_2"/>
    <property type="match status" value="1"/>
</dbReference>
<evidence type="ECO:0000313" key="2">
    <source>
        <dbReference type="EMBL" id="KAK8052713.1"/>
    </source>
</evidence>
<proteinExistence type="predicted"/>
<keyword evidence="3" id="KW-1185">Reference proteome</keyword>
<dbReference type="Proteomes" id="UP001446871">
    <property type="component" value="Unassembled WGS sequence"/>
</dbReference>
<comment type="caution">
    <text evidence="2">The sequence shown here is derived from an EMBL/GenBank/DDBJ whole genome shotgun (WGS) entry which is preliminary data.</text>
</comment>
<name>A0ABR1U417_9PEZI</name>
<gene>
    <name evidence="2" type="ORF">PG996_012014</name>
</gene>
<dbReference type="PANTHER" id="PTHR38886">
    <property type="entry name" value="SESA DOMAIN-CONTAINING PROTEIN"/>
    <property type="match status" value="1"/>
</dbReference>
<accession>A0ABR1U417</accession>
<evidence type="ECO:0000313" key="3">
    <source>
        <dbReference type="Proteomes" id="UP001446871"/>
    </source>
</evidence>